<sequence>MVLLHKQVSVTLALVMFFTSVINTLLVSCTSGSDHHAIELIGHQAGLTDHSAITLAAAIHTPEHEVHPKTCADTALLADMLILRDNLSAQWEADTPPVYLAYPLDDPTAPSVALNSHHWPAYLDTPPTWSSIDDLSTIRLLI</sequence>
<gene>
    <name evidence="1" type="ORF">A3196_13795</name>
</gene>
<dbReference type="STRING" id="1818881.A3196_13795"/>
<comment type="caution">
    <text evidence="1">The sequence shown here is derived from an EMBL/GenBank/DDBJ whole genome shotgun (WGS) entry which is preliminary data.</text>
</comment>
<dbReference type="EMBL" id="LVJZ01000003">
    <property type="protein sequence ID" value="ODB97738.1"/>
    <property type="molecule type" value="Genomic_DNA"/>
</dbReference>
<dbReference type="Proteomes" id="UP000094849">
    <property type="component" value="Unassembled WGS sequence"/>
</dbReference>
<dbReference type="PROSITE" id="PS51257">
    <property type="entry name" value="PROKAR_LIPOPROTEIN"/>
    <property type="match status" value="1"/>
</dbReference>
<evidence type="ECO:0000313" key="2">
    <source>
        <dbReference type="Proteomes" id="UP000094849"/>
    </source>
</evidence>
<proteinExistence type="predicted"/>
<dbReference type="AlphaFoldDB" id="A0A1E2USI0"/>
<evidence type="ECO:0000313" key="1">
    <source>
        <dbReference type="EMBL" id="ODB97738.1"/>
    </source>
</evidence>
<dbReference type="RefSeq" id="WP_069005521.1">
    <property type="nucleotide sequence ID" value="NZ_LVJW01000003.1"/>
</dbReference>
<protein>
    <submittedName>
        <fullName evidence="1">Uncharacterized protein</fullName>
    </submittedName>
</protein>
<accession>A0A1E2USI0</accession>
<keyword evidence="2" id="KW-1185">Reference proteome</keyword>
<reference evidence="1 2" key="1">
    <citation type="submission" date="2016-03" db="EMBL/GenBank/DDBJ databases">
        <title>Chemosynthetic sulphur-oxidizing symbionts of marine invertebrate animals are capable of nitrogen fixation.</title>
        <authorList>
            <person name="Petersen J.M."/>
            <person name="Kemper A."/>
            <person name="Gruber-Vodicka H."/>
            <person name="Cardini U."/>
            <person name="Geest Mvander."/>
            <person name="Kleiner M."/>
            <person name="Bulgheresi S."/>
            <person name="Fussmann M."/>
            <person name="Herbold C."/>
            <person name="Seah B.K.B."/>
            <person name="Antony C.Paul."/>
            <person name="Liu D."/>
            <person name="Belitz A."/>
            <person name="Weber M."/>
        </authorList>
    </citation>
    <scope>NUCLEOTIDE SEQUENCE [LARGE SCALE GENOMIC DNA]</scope>
    <source>
        <strain evidence="1">G_D</strain>
    </source>
</reference>
<organism evidence="1 2">
    <name type="scientific">Candidatus Thiodiazotropha endoloripes</name>
    <dbReference type="NCBI Taxonomy" id="1818881"/>
    <lineage>
        <taxon>Bacteria</taxon>
        <taxon>Pseudomonadati</taxon>
        <taxon>Pseudomonadota</taxon>
        <taxon>Gammaproteobacteria</taxon>
        <taxon>Chromatiales</taxon>
        <taxon>Sedimenticolaceae</taxon>
        <taxon>Candidatus Thiodiazotropha</taxon>
    </lineage>
</organism>
<name>A0A1E2USI0_9GAMM</name>